<feature type="chain" id="PRO_5041441833" evidence="2">
    <location>
        <begin position="20"/>
        <end position="262"/>
    </location>
</feature>
<gene>
    <name evidence="3" type="ORF">QR680_018851</name>
</gene>
<evidence type="ECO:0000256" key="1">
    <source>
        <dbReference type="SAM" id="Phobius"/>
    </source>
</evidence>
<protein>
    <submittedName>
        <fullName evidence="3">Uncharacterized protein</fullName>
    </submittedName>
</protein>
<proteinExistence type="predicted"/>
<reference evidence="3" key="1">
    <citation type="submission" date="2023-06" db="EMBL/GenBank/DDBJ databases">
        <title>Genomic analysis of the entomopathogenic nematode Steinernema hermaphroditum.</title>
        <authorList>
            <person name="Schwarz E.M."/>
            <person name="Heppert J.K."/>
            <person name="Baniya A."/>
            <person name="Schwartz H.T."/>
            <person name="Tan C.-H."/>
            <person name="Antoshechkin I."/>
            <person name="Sternberg P.W."/>
            <person name="Goodrich-Blair H."/>
            <person name="Dillman A.R."/>
        </authorList>
    </citation>
    <scope>NUCLEOTIDE SEQUENCE</scope>
    <source>
        <strain evidence="3">PS9179</strain>
        <tissue evidence="3">Whole animal</tissue>
    </source>
</reference>
<feature type="signal peptide" evidence="2">
    <location>
        <begin position="1"/>
        <end position="19"/>
    </location>
</feature>
<evidence type="ECO:0000313" key="4">
    <source>
        <dbReference type="Proteomes" id="UP001175271"/>
    </source>
</evidence>
<keyword evidence="1" id="KW-1133">Transmembrane helix</keyword>
<organism evidence="3 4">
    <name type="scientific">Steinernema hermaphroditum</name>
    <dbReference type="NCBI Taxonomy" id="289476"/>
    <lineage>
        <taxon>Eukaryota</taxon>
        <taxon>Metazoa</taxon>
        <taxon>Ecdysozoa</taxon>
        <taxon>Nematoda</taxon>
        <taxon>Chromadorea</taxon>
        <taxon>Rhabditida</taxon>
        <taxon>Tylenchina</taxon>
        <taxon>Panagrolaimomorpha</taxon>
        <taxon>Strongyloidoidea</taxon>
        <taxon>Steinernematidae</taxon>
        <taxon>Steinernema</taxon>
    </lineage>
</organism>
<name>A0AA39HK60_9BILA</name>
<sequence>MRSFFGMSLIFVLSTLSNASMPPDIANLLDKPVATTKNTISHTNSTEEPTTNPAPGTVPSLTPPATLATAELTTIANVTTTTAKVTTPKSSNIAKVMTTTSAVKTTHSSTSSSFASTAKIRTTPSYLEHSETHSPPIWNTTKLKPSSDGLSPLVIVLIIVAVVSPFLAIIAAIVCWKKQQLCFRGISLNLTDFKTPPPMRNMFYKEGNFEQLGPLTINKLSVENDLETADNDPPVDNKHFSWDEPGNKVFEIGAPVEQVVNG</sequence>
<comment type="caution">
    <text evidence="3">The sequence shown here is derived from an EMBL/GenBank/DDBJ whole genome shotgun (WGS) entry which is preliminary data.</text>
</comment>
<dbReference type="Proteomes" id="UP001175271">
    <property type="component" value="Unassembled WGS sequence"/>
</dbReference>
<accession>A0AA39HK60</accession>
<keyword evidence="2" id="KW-0732">Signal</keyword>
<evidence type="ECO:0000256" key="2">
    <source>
        <dbReference type="SAM" id="SignalP"/>
    </source>
</evidence>
<keyword evidence="1" id="KW-0472">Membrane</keyword>
<feature type="transmembrane region" description="Helical" evidence="1">
    <location>
        <begin position="153"/>
        <end position="176"/>
    </location>
</feature>
<keyword evidence="1" id="KW-0812">Transmembrane</keyword>
<evidence type="ECO:0000313" key="3">
    <source>
        <dbReference type="EMBL" id="KAK0406860.1"/>
    </source>
</evidence>
<dbReference type="AlphaFoldDB" id="A0AA39HK60"/>
<keyword evidence="4" id="KW-1185">Reference proteome</keyword>
<dbReference type="EMBL" id="JAUCMV010000004">
    <property type="protein sequence ID" value="KAK0406860.1"/>
    <property type="molecule type" value="Genomic_DNA"/>
</dbReference>